<dbReference type="PIRSF" id="PIRSF016487">
    <property type="entry name" value="CYTH_UCP016487"/>
    <property type="match status" value="1"/>
</dbReference>
<keyword evidence="3" id="KW-1185">Reference proteome</keyword>
<dbReference type="InterPro" id="IPR012042">
    <property type="entry name" value="NeuTTM/CthTTM-like"/>
</dbReference>
<dbReference type="Gene3D" id="2.40.320.10">
    <property type="entry name" value="Hypothetical Protein Pfu-838710-001"/>
    <property type="match status" value="1"/>
</dbReference>
<dbReference type="EMBL" id="JANCYU010000058">
    <property type="protein sequence ID" value="KAK4527986.1"/>
    <property type="molecule type" value="Genomic_DNA"/>
</dbReference>
<dbReference type="SUPFAM" id="SSF55154">
    <property type="entry name" value="CYTH-like phosphatases"/>
    <property type="match status" value="1"/>
</dbReference>
<dbReference type="SMART" id="SM01118">
    <property type="entry name" value="CYTH"/>
    <property type="match status" value="1"/>
</dbReference>
<dbReference type="InterPro" id="IPR023577">
    <property type="entry name" value="CYTH_domain"/>
</dbReference>
<evidence type="ECO:0000259" key="1">
    <source>
        <dbReference type="PROSITE" id="PS51707"/>
    </source>
</evidence>
<dbReference type="Proteomes" id="UP001300502">
    <property type="component" value="Unassembled WGS sequence"/>
</dbReference>
<dbReference type="PANTHER" id="PTHR40114">
    <property type="entry name" value="SLR0698 PROTEIN"/>
    <property type="match status" value="1"/>
</dbReference>
<dbReference type="InterPro" id="IPR033469">
    <property type="entry name" value="CYTH-like_dom_sf"/>
</dbReference>
<protein>
    <recommendedName>
        <fullName evidence="1">CYTH domain-containing protein</fullName>
    </recommendedName>
</protein>
<comment type="caution">
    <text evidence="2">The sequence shown here is derived from an EMBL/GenBank/DDBJ whole genome shotgun (WGS) entry which is preliminary data.</text>
</comment>
<evidence type="ECO:0000313" key="3">
    <source>
        <dbReference type="Proteomes" id="UP001300502"/>
    </source>
</evidence>
<dbReference type="CDD" id="cd07891">
    <property type="entry name" value="CYTH-like_CthTTM-like_1"/>
    <property type="match status" value="1"/>
</dbReference>
<dbReference type="PANTHER" id="PTHR40114:SF1">
    <property type="entry name" value="SLR0698 PROTEIN"/>
    <property type="match status" value="1"/>
</dbReference>
<dbReference type="Pfam" id="PF01928">
    <property type="entry name" value="CYTH"/>
    <property type="match status" value="1"/>
</dbReference>
<gene>
    <name evidence="2" type="ORF">GAYE_SCF47G5920</name>
</gene>
<dbReference type="GO" id="GO:0016462">
    <property type="term" value="F:pyrophosphatase activity"/>
    <property type="evidence" value="ECO:0007669"/>
    <property type="project" value="UniProtKB-ARBA"/>
</dbReference>
<feature type="domain" description="CYTH" evidence="1">
    <location>
        <begin position="11"/>
        <end position="158"/>
    </location>
</feature>
<proteinExistence type="predicted"/>
<sequence length="176" mass="20551">MSKGSKGSKANVEIERKFLVLSTAYREKHIKKHYIRQGYLFASKEKSIRVRRTDDAAYLTIKGETFGLRRKEFEYPIPPSDAEQLLDSLCNRPQIEKTRYIVEEKGFVWEVDEFHGENSGLVVAEVELEDESVKVELPDWVGREITQDTRFYNSTLSQSPFCDWPKEEREKIAVQL</sequence>
<accession>A0AAV9ILB6</accession>
<evidence type="ECO:0000313" key="2">
    <source>
        <dbReference type="EMBL" id="KAK4527986.1"/>
    </source>
</evidence>
<reference evidence="2 3" key="1">
    <citation type="submission" date="2022-07" db="EMBL/GenBank/DDBJ databases">
        <title>Genome-wide signatures of adaptation to extreme environments.</title>
        <authorList>
            <person name="Cho C.H."/>
            <person name="Yoon H.S."/>
        </authorList>
    </citation>
    <scope>NUCLEOTIDE SEQUENCE [LARGE SCALE GENOMIC DNA]</scope>
    <source>
        <strain evidence="2 3">108.79 E11</strain>
    </source>
</reference>
<dbReference type="AlphaFoldDB" id="A0AAV9ILB6"/>
<dbReference type="PROSITE" id="PS51707">
    <property type="entry name" value="CYTH"/>
    <property type="match status" value="1"/>
</dbReference>
<name>A0AAV9ILB6_9RHOD</name>
<organism evidence="2 3">
    <name type="scientific">Galdieria yellowstonensis</name>
    <dbReference type="NCBI Taxonomy" id="3028027"/>
    <lineage>
        <taxon>Eukaryota</taxon>
        <taxon>Rhodophyta</taxon>
        <taxon>Bangiophyceae</taxon>
        <taxon>Galdieriales</taxon>
        <taxon>Galdieriaceae</taxon>
        <taxon>Galdieria</taxon>
    </lineage>
</organism>